<dbReference type="AlphaFoldDB" id="A0A8R1IJE6"/>
<dbReference type="Pfam" id="PF22945">
    <property type="entry name" value="LEM-3_GIY-YIG"/>
    <property type="match status" value="1"/>
</dbReference>
<proteinExistence type="predicted"/>
<evidence type="ECO:0000313" key="1">
    <source>
        <dbReference type="EnsemblMetazoa" id="CJA33372.1"/>
    </source>
</evidence>
<keyword evidence="2" id="KW-1185">Reference proteome</keyword>
<evidence type="ECO:0000313" key="2">
    <source>
        <dbReference type="Proteomes" id="UP000005237"/>
    </source>
</evidence>
<dbReference type="Proteomes" id="UP000005237">
    <property type="component" value="Unassembled WGS sequence"/>
</dbReference>
<organism evidence="1 2">
    <name type="scientific">Caenorhabditis japonica</name>
    <dbReference type="NCBI Taxonomy" id="281687"/>
    <lineage>
        <taxon>Eukaryota</taxon>
        <taxon>Metazoa</taxon>
        <taxon>Ecdysozoa</taxon>
        <taxon>Nematoda</taxon>
        <taxon>Chromadorea</taxon>
        <taxon>Rhabditida</taxon>
        <taxon>Rhabditina</taxon>
        <taxon>Rhabditomorpha</taxon>
        <taxon>Rhabditoidea</taxon>
        <taxon>Rhabditidae</taxon>
        <taxon>Peloderinae</taxon>
        <taxon>Caenorhabditis</taxon>
    </lineage>
</organism>
<dbReference type="EnsemblMetazoa" id="CJA33372.1">
    <property type="protein sequence ID" value="CJA33372.1"/>
    <property type="gene ID" value="WBGene00209219"/>
</dbReference>
<reference evidence="2" key="1">
    <citation type="submission" date="2010-08" db="EMBL/GenBank/DDBJ databases">
        <authorList>
            <consortium name="Caenorhabditis japonica Sequencing Consortium"/>
            <person name="Wilson R.K."/>
        </authorList>
    </citation>
    <scope>NUCLEOTIDE SEQUENCE [LARGE SCALE GENOMIC DNA]</scope>
    <source>
        <strain evidence="2">DF5081</strain>
    </source>
</reference>
<accession>A0A8R1IJE6</accession>
<sequence>MPGSQAGEFHGASKTWDRIAKAEYGTFLLHRALATLRLEGIRLITEGKLPESIYPFVSNRRGAGGVRTPKTPK</sequence>
<protein>
    <submittedName>
        <fullName evidence="1">Uncharacterized protein</fullName>
    </submittedName>
</protein>
<name>A0A8R1IJE6_CAEJA</name>
<reference evidence="1" key="2">
    <citation type="submission" date="2022-06" db="UniProtKB">
        <authorList>
            <consortium name="EnsemblMetazoa"/>
        </authorList>
    </citation>
    <scope>IDENTIFICATION</scope>
    <source>
        <strain evidence="1">DF5081</strain>
    </source>
</reference>